<dbReference type="OrthoDB" id="272271at2759"/>
<dbReference type="GO" id="GO:0004000">
    <property type="term" value="F:adenosine deaminase activity"/>
    <property type="evidence" value="ECO:0007669"/>
    <property type="project" value="UniProtKB-ARBA"/>
</dbReference>
<evidence type="ECO:0000313" key="10">
    <source>
        <dbReference type="EMBL" id="KAF7261853.1"/>
    </source>
</evidence>
<dbReference type="SUPFAM" id="SSF51556">
    <property type="entry name" value="Metallo-dependent hydrolases"/>
    <property type="match status" value="1"/>
</dbReference>
<dbReference type="EMBL" id="JTDE01000242">
    <property type="protein sequence ID" value="KAF7261853.1"/>
    <property type="molecule type" value="Genomic_DNA"/>
</dbReference>
<dbReference type="GO" id="GO:0009168">
    <property type="term" value="P:purine ribonucleoside monophosphate biosynthetic process"/>
    <property type="evidence" value="ECO:0007669"/>
    <property type="project" value="InterPro"/>
</dbReference>
<evidence type="ECO:0000256" key="6">
    <source>
        <dbReference type="ARBA" id="ARBA00022723"/>
    </source>
</evidence>
<keyword evidence="7" id="KW-0378">Hydrolase</keyword>
<dbReference type="NCBIfam" id="TIGR01430">
    <property type="entry name" value="aden_deam"/>
    <property type="match status" value="1"/>
</dbReference>
<dbReference type="Gene3D" id="3.20.20.140">
    <property type="entry name" value="Metal-dependent hydrolases"/>
    <property type="match status" value="1"/>
</dbReference>
<dbReference type="GO" id="GO:0005829">
    <property type="term" value="C:cytosol"/>
    <property type="evidence" value="ECO:0007669"/>
    <property type="project" value="TreeGrafter"/>
</dbReference>
<evidence type="ECO:0000313" key="11">
    <source>
        <dbReference type="Proteomes" id="UP000822476"/>
    </source>
</evidence>
<evidence type="ECO:0000256" key="7">
    <source>
        <dbReference type="ARBA" id="ARBA00022801"/>
    </source>
</evidence>
<keyword evidence="11" id="KW-1185">Reference proteome</keyword>
<keyword evidence="6" id="KW-0479">Metal-binding</keyword>
<dbReference type="AlphaFoldDB" id="A0A8S9Z8S8"/>
<dbReference type="Pfam" id="PF00962">
    <property type="entry name" value="A_deaminase"/>
    <property type="match status" value="1"/>
</dbReference>
<gene>
    <name evidence="10" type="ORF">EG68_00808</name>
</gene>
<evidence type="ECO:0000256" key="5">
    <source>
        <dbReference type="ARBA" id="ARBA00018099"/>
    </source>
</evidence>
<dbReference type="PROSITE" id="PS00485">
    <property type="entry name" value="A_DEAMINASE"/>
    <property type="match status" value="1"/>
</dbReference>
<evidence type="ECO:0000256" key="3">
    <source>
        <dbReference type="ARBA" id="ARBA00006676"/>
    </source>
</evidence>
<evidence type="ECO:0000256" key="8">
    <source>
        <dbReference type="ARBA" id="ARBA00022833"/>
    </source>
</evidence>
<dbReference type="PANTHER" id="PTHR11409:SF43">
    <property type="entry name" value="ADENOSINE DEAMINASE"/>
    <property type="match status" value="1"/>
</dbReference>
<dbReference type="GO" id="GO:0046103">
    <property type="term" value="P:inosine biosynthetic process"/>
    <property type="evidence" value="ECO:0007669"/>
    <property type="project" value="TreeGrafter"/>
</dbReference>
<dbReference type="GO" id="GO:0046872">
    <property type="term" value="F:metal ion binding"/>
    <property type="evidence" value="ECO:0007669"/>
    <property type="project" value="UniProtKB-KW"/>
</dbReference>
<evidence type="ECO:0000256" key="2">
    <source>
        <dbReference type="ARBA" id="ARBA00004296"/>
    </source>
</evidence>
<dbReference type="GO" id="GO:0043103">
    <property type="term" value="P:hypoxanthine salvage"/>
    <property type="evidence" value="ECO:0007669"/>
    <property type="project" value="TreeGrafter"/>
</dbReference>
<feature type="domain" description="Adenosine deaminase" evidence="9">
    <location>
        <begin position="11"/>
        <end position="338"/>
    </location>
</feature>
<comment type="cofactor">
    <cofactor evidence="1">
        <name>Zn(2+)</name>
        <dbReference type="ChEBI" id="CHEBI:29105"/>
    </cofactor>
</comment>
<name>A0A8S9Z8S8_9TREM</name>
<dbReference type="GO" id="GO:0060169">
    <property type="term" value="P:negative regulation of adenosine receptor signaling pathway"/>
    <property type="evidence" value="ECO:0007669"/>
    <property type="project" value="TreeGrafter"/>
</dbReference>
<dbReference type="InterPro" id="IPR006330">
    <property type="entry name" value="Ado/ade_deaminase"/>
</dbReference>
<dbReference type="GO" id="GO:0006154">
    <property type="term" value="P:adenosine catabolic process"/>
    <property type="evidence" value="ECO:0007669"/>
    <property type="project" value="TreeGrafter"/>
</dbReference>
<dbReference type="Proteomes" id="UP000822476">
    <property type="component" value="Unassembled WGS sequence"/>
</dbReference>
<dbReference type="GO" id="GO:0009897">
    <property type="term" value="C:external side of plasma membrane"/>
    <property type="evidence" value="ECO:0007669"/>
    <property type="project" value="TreeGrafter"/>
</dbReference>
<dbReference type="InterPro" id="IPR001365">
    <property type="entry name" value="A_deaminase_dom"/>
</dbReference>
<dbReference type="InterPro" id="IPR006650">
    <property type="entry name" value="A/AMP_deam_AS"/>
</dbReference>
<dbReference type="PANTHER" id="PTHR11409">
    <property type="entry name" value="ADENOSINE DEAMINASE"/>
    <property type="match status" value="1"/>
</dbReference>
<comment type="caution">
    <text evidence="10">The sequence shown here is derived from an EMBL/GenBank/DDBJ whole genome shotgun (WGS) entry which is preliminary data.</text>
</comment>
<accession>A0A8S9Z8S8</accession>
<proteinExistence type="inferred from homology"/>
<reference evidence="10" key="1">
    <citation type="submission" date="2019-07" db="EMBL/GenBank/DDBJ databases">
        <title>Annotation for the trematode Paragonimus miyazaki's.</title>
        <authorList>
            <person name="Choi Y.-J."/>
        </authorList>
    </citation>
    <scope>NUCLEOTIDE SEQUENCE</scope>
    <source>
        <strain evidence="10">Japan</strain>
    </source>
</reference>
<evidence type="ECO:0000256" key="4">
    <source>
        <dbReference type="ARBA" id="ARBA00012784"/>
    </source>
</evidence>
<organism evidence="10 11">
    <name type="scientific">Paragonimus skrjabini miyazakii</name>
    <dbReference type="NCBI Taxonomy" id="59628"/>
    <lineage>
        <taxon>Eukaryota</taxon>
        <taxon>Metazoa</taxon>
        <taxon>Spiralia</taxon>
        <taxon>Lophotrochozoa</taxon>
        <taxon>Platyhelminthes</taxon>
        <taxon>Trematoda</taxon>
        <taxon>Digenea</taxon>
        <taxon>Plagiorchiida</taxon>
        <taxon>Troglotremata</taxon>
        <taxon>Troglotrematidae</taxon>
        <taxon>Paragonimus</taxon>
    </lineage>
</organism>
<evidence type="ECO:0000256" key="1">
    <source>
        <dbReference type="ARBA" id="ARBA00001947"/>
    </source>
</evidence>
<comment type="similarity">
    <text evidence="3">Belongs to the metallo-dependent hydrolases superfamily. Adenosine and AMP deaminases family.</text>
</comment>
<sequence>MYLSSELSGIELHVHLDGALRADTLWDVAKLRQIKLPYSSLEEFKRNFSPQNPYSLTKFLSGFQWVIPVLAGDKEALVRSAMEFVEDCRYRSGLCYVEARFAPHLLTGSSMDAEAVIQATLDGLQRASTKHVVQTRLILCIMRDRPETADEVLQLARKYEPHGVVGIDIAGDESNWTPEDLTPGLLKTFELAKVYGVHRTVHAGEAGPAEAVHEAVFRLHAERVGHGYRVLENPTIYEQVQKTGVHFEVCPSSSIMTGAVQHNTTKKHPVHRFISDGVSFSLSTDDPLITGRWLKDELAYCETELGLSTTAIRQSKWNAVKAAFIDSAEDREQLLNHVLGKK</sequence>
<dbReference type="InterPro" id="IPR032466">
    <property type="entry name" value="Metal_Hydrolase"/>
</dbReference>
<comment type="subcellular location">
    <subcellularLocation>
        <location evidence="2">Cell membrane</location>
        <topology evidence="2">Peripheral membrane protein</topology>
        <orientation evidence="2">Extracellular side</orientation>
    </subcellularLocation>
</comment>
<dbReference type="EC" id="3.5.4.4" evidence="4"/>
<protein>
    <recommendedName>
        <fullName evidence="5">Adenosine deaminase</fullName>
        <ecNumber evidence="4">3.5.4.4</ecNumber>
    </recommendedName>
</protein>
<keyword evidence="8" id="KW-0862">Zinc</keyword>
<evidence type="ECO:0000259" key="9">
    <source>
        <dbReference type="Pfam" id="PF00962"/>
    </source>
</evidence>